<sequence length="268" mass="30148">MSELTLGYYEALEHSAPGLNNEELLQSQDEVQSAAIQLAIDREQEAFEQVSKAFNLQMNCQDQLEDLTKLNALKRKTVSAPSRDESMSVFDVAPVEGNRQHRALACLYGYKMIPVKNQVTNEVDFDRIPLQDRVKSPLLELKTTKTTKRERAIELVIVLQPTGLSSRFETSIKHPKYGDKSWDMTKACVMDIFKFDMMQGELLQQLFSVAPLPNEDVHVFMDRVEHLIEAAGAKEGGQILCAKIVSCLPNIGQEKVGKHFGPIRGIVK</sequence>
<organism evidence="1 2">
    <name type="scientific">Lunasporangiospora selenospora</name>
    <dbReference type="NCBI Taxonomy" id="979761"/>
    <lineage>
        <taxon>Eukaryota</taxon>
        <taxon>Fungi</taxon>
        <taxon>Fungi incertae sedis</taxon>
        <taxon>Mucoromycota</taxon>
        <taxon>Mortierellomycotina</taxon>
        <taxon>Mortierellomycetes</taxon>
        <taxon>Mortierellales</taxon>
        <taxon>Mortierellaceae</taxon>
        <taxon>Lunasporangiospora</taxon>
    </lineage>
</organism>
<gene>
    <name evidence="1" type="ORF">BGW38_005636</name>
</gene>
<keyword evidence="2" id="KW-1185">Reference proteome</keyword>
<reference evidence="1" key="1">
    <citation type="journal article" date="2020" name="Fungal Divers.">
        <title>Resolving the Mortierellaceae phylogeny through synthesis of multi-gene phylogenetics and phylogenomics.</title>
        <authorList>
            <person name="Vandepol N."/>
            <person name="Liber J."/>
            <person name="Desiro A."/>
            <person name="Na H."/>
            <person name="Kennedy M."/>
            <person name="Barry K."/>
            <person name="Grigoriev I.V."/>
            <person name="Miller A.N."/>
            <person name="O'Donnell K."/>
            <person name="Stajich J.E."/>
            <person name="Bonito G."/>
        </authorList>
    </citation>
    <scope>NUCLEOTIDE SEQUENCE</scope>
    <source>
        <strain evidence="1">KOD1015</strain>
    </source>
</reference>
<dbReference type="OrthoDB" id="2439206at2759"/>
<accession>A0A9P6FN70</accession>
<evidence type="ECO:0000313" key="2">
    <source>
        <dbReference type="Proteomes" id="UP000780801"/>
    </source>
</evidence>
<proteinExistence type="predicted"/>
<evidence type="ECO:0000313" key="1">
    <source>
        <dbReference type="EMBL" id="KAF9578518.1"/>
    </source>
</evidence>
<comment type="caution">
    <text evidence="1">The sequence shown here is derived from an EMBL/GenBank/DDBJ whole genome shotgun (WGS) entry which is preliminary data.</text>
</comment>
<dbReference type="Proteomes" id="UP000780801">
    <property type="component" value="Unassembled WGS sequence"/>
</dbReference>
<dbReference type="EMBL" id="JAABOA010003572">
    <property type="protein sequence ID" value="KAF9578518.1"/>
    <property type="molecule type" value="Genomic_DNA"/>
</dbReference>
<dbReference type="AlphaFoldDB" id="A0A9P6FN70"/>
<protein>
    <submittedName>
        <fullName evidence="1">Uncharacterized protein</fullName>
    </submittedName>
</protein>
<name>A0A9P6FN70_9FUNG</name>
<feature type="non-terminal residue" evidence="1">
    <location>
        <position position="1"/>
    </location>
</feature>